<evidence type="ECO:0000313" key="1">
    <source>
        <dbReference type="EMBL" id="KAK3934055.1"/>
    </source>
</evidence>
<evidence type="ECO:0000313" key="2">
    <source>
        <dbReference type="Proteomes" id="UP001303473"/>
    </source>
</evidence>
<dbReference type="InterPro" id="IPR011008">
    <property type="entry name" value="Dimeric_a/b-barrel"/>
</dbReference>
<evidence type="ECO:0008006" key="3">
    <source>
        <dbReference type="Google" id="ProtNLM"/>
    </source>
</evidence>
<gene>
    <name evidence="1" type="ORF">QBC46DRAFT_90710</name>
</gene>
<organism evidence="1 2">
    <name type="scientific">Diplogelasinospora grovesii</name>
    <dbReference type="NCBI Taxonomy" id="303347"/>
    <lineage>
        <taxon>Eukaryota</taxon>
        <taxon>Fungi</taxon>
        <taxon>Dikarya</taxon>
        <taxon>Ascomycota</taxon>
        <taxon>Pezizomycotina</taxon>
        <taxon>Sordariomycetes</taxon>
        <taxon>Sordariomycetidae</taxon>
        <taxon>Sordariales</taxon>
        <taxon>Diplogelasinosporaceae</taxon>
        <taxon>Diplogelasinospora</taxon>
    </lineage>
</organism>
<reference evidence="2" key="1">
    <citation type="journal article" date="2023" name="Mol. Phylogenet. Evol.">
        <title>Genome-scale phylogeny and comparative genomics of the fungal order Sordariales.</title>
        <authorList>
            <person name="Hensen N."/>
            <person name="Bonometti L."/>
            <person name="Westerberg I."/>
            <person name="Brannstrom I.O."/>
            <person name="Guillou S."/>
            <person name="Cros-Aarteil S."/>
            <person name="Calhoun S."/>
            <person name="Haridas S."/>
            <person name="Kuo A."/>
            <person name="Mondo S."/>
            <person name="Pangilinan J."/>
            <person name="Riley R."/>
            <person name="LaButti K."/>
            <person name="Andreopoulos B."/>
            <person name="Lipzen A."/>
            <person name="Chen C."/>
            <person name="Yan M."/>
            <person name="Daum C."/>
            <person name="Ng V."/>
            <person name="Clum A."/>
            <person name="Steindorff A."/>
            <person name="Ohm R.A."/>
            <person name="Martin F."/>
            <person name="Silar P."/>
            <person name="Natvig D.O."/>
            <person name="Lalanne C."/>
            <person name="Gautier V."/>
            <person name="Ament-Velasquez S.L."/>
            <person name="Kruys A."/>
            <person name="Hutchinson M.I."/>
            <person name="Powell A.J."/>
            <person name="Barry K."/>
            <person name="Miller A.N."/>
            <person name="Grigoriev I.V."/>
            <person name="Debuchy R."/>
            <person name="Gladieux P."/>
            <person name="Hiltunen Thoren M."/>
            <person name="Johannesson H."/>
        </authorList>
    </citation>
    <scope>NUCLEOTIDE SEQUENCE [LARGE SCALE GENOMIC DNA]</scope>
    <source>
        <strain evidence="2">CBS 340.73</strain>
    </source>
</reference>
<keyword evidence="2" id="KW-1185">Reference proteome</keyword>
<dbReference type="Gene3D" id="3.30.70.100">
    <property type="match status" value="1"/>
</dbReference>
<accession>A0AAN6RYN3</accession>
<dbReference type="SUPFAM" id="SSF54909">
    <property type="entry name" value="Dimeric alpha+beta barrel"/>
    <property type="match status" value="1"/>
</dbReference>
<dbReference type="Proteomes" id="UP001303473">
    <property type="component" value="Unassembled WGS sequence"/>
</dbReference>
<dbReference type="AlphaFoldDB" id="A0AAN6RYN3"/>
<name>A0AAN6RYN3_9PEZI</name>
<proteinExistence type="predicted"/>
<dbReference type="EMBL" id="MU854034">
    <property type="protein sequence ID" value="KAK3934055.1"/>
    <property type="molecule type" value="Genomic_DNA"/>
</dbReference>
<sequence>MPEVTEIAWMPLKADAKDHEATAALKALGPEMLAQPGLLSSWHGLPIEKPSSVEVVNVWDSEASYTTSQSSPLHAKSKDLIKQVIDTSDPAVHPYHNTILFDKPFDKVASAPVVQMTAIFLPAATDKAEFETAFEGVLDLLRGNMPAGFVIGTHGWATNEIEHHPKIGGKAKVFVSASGWESLEKITAAHAGAGGAGGIADKFKDLERFGGVHDAHHTMFKKAGTE</sequence>
<comment type="caution">
    <text evidence="1">The sequence shown here is derived from an EMBL/GenBank/DDBJ whole genome shotgun (WGS) entry which is preliminary data.</text>
</comment>
<protein>
    <recommendedName>
        <fullName evidence="3">ABM domain-containing protein</fullName>
    </recommendedName>
</protein>